<protein>
    <submittedName>
        <fullName evidence="1">Uncharacterized protein</fullName>
    </submittedName>
</protein>
<proteinExistence type="predicted"/>
<dbReference type="Proteomes" id="UP001163321">
    <property type="component" value="Chromosome 4"/>
</dbReference>
<organism evidence="1 2">
    <name type="scientific">Peronosclerospora sorghi</name>
    <dbReference type="NCBI Taxonomy" id="230839"/>
    <lineage>
        <taxon>Eukaryota</taxon>
        <taxon>Sar</taxon>
        <taxon>Stramenopiles</taxon>
        <taxon>Oomycota</taxon>
        <taxon>Peronosporomycetes</taxon>
        <taxon>Peronosporales</taxon>
        <taxon>Peronosporaceae</taxon>
        <taxon>Peronosclerospora</taxon>
    </lineage>
</organism>
<sequence length="102" mass="11746">MDRGIKSLSEYQLMELQASFKALCSDTYVNLTTGMTGYLWRQQNLVSQMKSKSTKFIDTRRLPIERLLGWCAAKRIEIQQYIAQKNPACTPGGLRFIHCPRT</sequence>
<dbReference type="EMBL" id="CM047583">
    <property type="protein sequence ID" value="KAI9913118.1"/>
    <property type="molecule type" value="Genomic_DNA"/>
</dbReference>
<gene>
    <name evidence="1" type="ORF">PsorP6_006675</name>
</gene>
<name>A0ACC0W2U5_9STRA</name>
<reference evidence="1 2" key="1">
    <citation type="journal article" date="2022" name="bioRxiv">
        <title>The genome of the oomycete Peronosclerospora sorghi, a cosmopolitan pathogen of maize and sorghum, is inflated with dispersed pseudogenes.</title>
        <authorList>
            <person name="Fletcher K."/>
            <person name="Martin F."/>
            <person name="Isakeit T."/>
            <person name="Cavanaugh K."/>
            <person name="Magill C."/>
            <person name="Michelmore R."/>
        </authorList>
    </citation>
    <scope>NUCLEOTIDE SEQUENCE [LARGE SCALE GENOMIC DNA]</scope>
    <source>
        <strain evidence="1">P6</strain>
    </source>
</reference>
<accession>A0ACC0W2U5</accession>
<evidence type="ECO:0000313" key="2">
    <source>
        <dbReference type="Proteomes" id="UP001163321"/>
    </source>
</evidence>
<comment type="caution">
    <text evidence="1">The sequence shown here is derived from an EMBL/GenBank/DDBJ whole genome shotgun (WGS) entry which is preliminary data.</text>
</comment>
<evidence type="ECO:0000313" key="1">
    <source>
        <dbReference type="EMBL" id="KAI9913118.1"/>
    </source>
</evidence>
<keyword evidence="2" id="KW-1185">Reference proteome</keyword>